<feature type="region of interest" description="Disordered" evidence="5">
    <location>
        <begin position="271"/>
        <end position="367"/>
    </location>
</feature>
<dbReference type="HOGENOM" id="CLU_520347_0_0_2"/>
<dbReference type="GO" id="GO:0043138">
    <property type="term" value="F:3'-5' DNA helicase activity"/>
    <property type="evidence" value="ECO:0007669"/>
    <property type="project" value="UniProtKB-EC"/>
</dbReference>
<evidence type="ECO:0000313" key="7">
    <source>
        <dbReference type="EMBL" id="EHQ35761.1"/>
    </source>
</evidence>
<dbReference type="InterPro" id="IPR008571">
    <property type="entry name" value="HerA-like"/>
</dbReference>
<organism evidence="7 8">
    <name type="scientific">Methanoplanus limicola DSM 2279</name>
    <dbReference type="NCBI Taxonomy" id="937775"/>
    <lineage>
        <taxon>Archaea</taxon>
        <taxon>Methanobacteriati</taxon>
        <taxon>Methanobacteriota</taxon>
        <taxon>Stenosarchaea group</taxon>
        <taxon>Methanomicrobia</taxon>
        <taxon>Methanomicrobiales</taxon>
        <taxon>Methanomicrobiaceae</taxon>
        <taxon>Methanoplanus</taxon>
    </lineage>
</organism>
<feature type="domain" description="Helicase HerA central" evidence="6">
    <location>
        <begin position="4"/>
        <end position="77"/>
    </location>
</feature>
<protein>
    <recommendedName>
        <fullName evidence="6">Helicase HerA central domain-containing protein</fullName>
    </recommendedName>
</protein>
<proteinExistence type="inferred from homology"/>
<evidence type="ECO:0000256" key="3">
    <source>
        <dbReference type="ARBA" id="ARBA00048954"/>
    </source>
</evidence>
<name>H1YWF9_9EURY</name>
<comment type="catalytic activity">
    <reaction evidence="2">
        <text>Couples ATP hydrolysis with the unwinding of duplex DNA by translocating in the 3'-5' direction.</text>
        <dbReference type="EC" id="5.6.2.4"/>
    </reaction>
</comment>
<dbReference type="InParanoid" id="H1YWF9"/>
<dbReference type="SUPFAM" id="SSF52540">
    <property type="entry name" value="P-loop containing nucleoside triphosphate hydrolases"/>
    <property type="match status" value="1"/>
</dbReference>
<dbReference type="InterPro" id="IPR027417">
    <property type="entry name" value="P-loop_NTPase"/>
</dbReference>
<feature type="compositionally biased region" description="Basic and acidic residues" evidence="5">
    <location>
        <begin position="325"/>
        <end position="347"/>
    </location>
</feature>
<feature type="compositionally biased region" description="Basic residues" evidence="5">
    <location>
        <begin position="348"/>
        <end position="361"/>
    </location>
</feature>
<dbReference type="Gene3D" id="3.40.50.300">
    <property type="entry name" value="P-loop containing nucleotide triphosphate hydrolases"/>
    <property type="match status" value="1"/>
</dbReference>
<evidence type="ECO:0000256" key="1">
    <source>
        <dbReference type="ARBA" id="ARBA00007816"/>
    </source>
</evidence>
<evidence type="ECO:0000256" key="4">
    <source>
        <dbReference type="ARBA" id="ARBA00048988"/>
    </source>
</evidence>
<dbReference type="EMBL" id="CM001436">
    <property type="protein sequence ID" value="EHQ35761.1"/>
    <property type="molecule type" value="Genomic_DNA"/>
</dbReference>
<feature type="compositionally biased region" description="Acidic residues" evidence="5">
    <location>
        <begin position="271"/>
        <end position="285"/>
    </location>
</feature>
<dbReference type="InterPro" id="IPR002789">
    <property type="entry name" value="HerA_central"/>
</dbReference>
<accession>H1YWF9</accession>
<comment type="catalytic activity">
    <reaction evidence="3">
        <text>ATP + H2O = ADP + phosphate + H(+)</text>
        <dbReference type="Rhea" id="RHEA:13065"/>
        <dbReference type="ChEBI" id="CHEBI:15377"/>
        <dbReference type="ChEBI" id="CHEBI:15378"/>
        <dbReference type="ChEBI" id="CHEBI:30616"/>
        <dbReference type="ChEBI" id="CHEBI:43474"/>
        <dbReference type="ChEBI" id="CHEBI:456216"/>
        <dbReference type="EC" id="5.6.2.3"/>
    </reaction>
</comment>
<dbReference type="Pfam" id="PF01935">
    <property type="entry name" value="DUF87"/>
    <property type="match status" value="1"/>
</dbReference>
<evidence type="ECO:0000259" key="6">
    <source>
        <dbReference type="Pfam" id="PF01935"/>
    </source>
</evidence>
<dbReference type="OrthoDB" id="107033at2157"/>
<evidence type="ECO:0000256" key="5">
    <source>
        <dbReference type="SAM" id="MobiDB-lite"/>
    </source>
</evidence>
<feature type="compositionally biased region" description="Basic and acidic residues" evidence="5">
    <location>
        <begin position="288"/>
        <end position="297"/>
    </location>
</feature>
<dbReference type="PANTHER" id="PTHR42957">
    <property type="entry name" value="HELICASE MJ1565-RELATED"/>
    <property type="match status" value="1"/>
</dbReference>
<gene>
    <name evidence="7" type="ORF">Metlim_1660</name>
</gene>
<dbReference type="STRING" id="937775.Metlim_1660"/>
<comment type="catalytic activity">
    <reaction evidence="4">
        <text>ATP + H2O = ADP + phosphate + H(+)</text>
        <dbReference type="Rhea" id="RHEA:13065"/>
        <dbReference type="ChEBI" id="CHEBI:15377"/>
        <dbReference type="ChEBI" id="CHEBI:15378"/>
        <dbReference type="ChEBI" id="CHEBI:30616"/>
        <dbReference type="ChEBI" id="CHEBI:43474"/>
        <dbReference type="ChEBI" id="CHEBI:456216"/>
        <dbReference type="EC" id="5.6.2.4"/>
    </reaction>
</comment>
<sequence>MQLKIGKAQGRDFSIDAQELVTGRTCIIAQSGAGKSWSIAVLCETMCRAKIGFCLIDTEGEYYSLKEKFPDILWIGAEGADADVDDISLDYDIEKINIKQLVSKAVSESRPIIFDVSEVDMVPRVTRLAHVLYDVASEQKKPYLLIVEEADKFIPQSRDSIKKIEEISRRGRKRGLGLLVATQRPAIVTKNVLSQCNNQIIGKLSIDNDLKAVGIFFSSKQEVEELTTLNPGDFFVMGSLAHEKTKIQFGKRQTKHRGVTPLLEEREIVEYFEEEEEEEEEDMSIYEDAGRITRPDKPEDDEEDENISKLPEILLTDHPEEEQEKNDFQTEEENPKTPGIKEEDKPKPKPAQKKAARKKITRSTTKSPEEAVINLIERDEAFEIAGTKLRRKRFGFGSGERLISGNMIYIPLFHVSVKYIRGRFRKTTQHTSFVIDGVKGRCVDTAGGLKFRPCFSDYIGLDENSIKVLNVMSFSGETVADLEGMTRLKQSPVKSALSRLEERKMVTISDTVGESDEPVYVPLITSTLPKLGTRQRNFDFRTGTLNGEKWDINIKEGDIRTILKALEPTSEIIEFRLYYYPLFEIKAGSDLEERTLYIDALSGREVIINI</sequence>
<evidence type="ECO:0000313" key="8">
    <source>
        <dbReference type="Proteomes" id="UP000005741"/>
    </source>
</evidence>
<dbReference type="RefSeq" id="WP_004077596.1">
    <property type="nucleotide sequence ID" value="NZ_CM001436.1"/>
</dbReference>
<dbReference type="Proteomes" id="UP000005741">
    <property type="component" value="Chromosome"/>
</dbReference>
<dbReference type="AlphaFoldDB" id="H1YWF9"/>
<reference evidence="7 8" key="1">
    <citation type="submission" date="2011-10" db="EMBL/GenBank/DDBJ databases">
        <title>The Improved High-Quality Draft genome of Methanoplanus limicola DSM 2279.</title>
        <authorList>
            <consortium name="US DOE Joint Genome Institute (JGI-PGF)"/>
            <person name="Lucas S."/>
            <person name="Copeland A."/>
            <person name="Lapidus A."/>
            <person name="Glavina del Rio T."/>
            <person name="Dalin E."/>
            <person name="Tice H."/>
            <person name="Bruce D."/>
            <person name="Goodwin L."/>
            <person name="Pitluck S."/>
            <person name="Peters L."/>
            <person name="Mikhailova N."/>
            <person name="Lu M."/>
            <person name="Kyrpides N."/>
            <person name="Mavromatis K."/>
            <person name="Ivanova N."/>
            <person name="Markowitz V."/>
            <person name="Cheng J.-F."/>
            <person name="Hugenholtz P."/>
            <person name="Woyke T."/>
            <person name="Wu D."/>
            <person name="Wirth R."/>
            <person name="Brambilla E.-M."/>
            <person name="Klenk H.-P."/>
            <person name="Eisen J.A."/>
        </authorList>
    </citation>
    <scope>NUCLEOTIDE SEQUENCE [LARGE SCALE GENOMIC DNA]</scope>
    <source>
        <strain evidence="7 8">DSM 2279</strain>
    </source>
</reference>
<keyword evidence="8" id="KW-1185">Reference proteome</keyword>
<evidence type="ECO:0000256" key="2">
    <source>
        <dbReference type="ARBA" id="ARBA00034617"/>
    </source>
</evidence>
<dbReference type="GO" id="GO:0043139">
    <property type="term" value="F:5'-3' DNA helicase activity"/>
    <property type="evidence" value="ECO:0007669"/>
    <property type="project" value="UniProtKB-EC"/>
</dbReference>
<comment type="similarity">
    <text evidence="1">Belongs to the HerA family.</text>
</comment>
<dbReference type="PANTHER" id="PTHR42957:SF1">
    <property type="entry name" value="HELICASE MJ1565-RELATED"/>
    <property type="match status" value="1"/>
</dbReference>